<dbReference type="AlphaFoldDB" id="A0A1V9F4Z6"/>
<dbReference type="InterPro" id="IPR013784">
    <property type="entry name" value="Carb-bd-like_fold"/>
</dbReference>
<dbReference type="RefSeq" id="WP_081197782.1">
    <property type="nucleotide sequence ID" value="NZ_FOCZ01000008.1"/>
</dbReference>
<gene>
    <name evidence="5" type="ORF">A4H97_23625</name>
</gene>
<evidence type="ECO:0000256" key="2">
    <source>
        <dbReference type="ARBA" id="ARBA00023136"/>
    </source>
</evidence>
<evidence type="ECO:0000259" key="4">
    <source>
        <dbReference type="Pfam" id="PF14905"/>
    </source>
</evidence>
<dbReference type="Gene3D" id="2.170.130.10">
    <property type="entry name" value="TonB-dependent receptor, plug domain"/>
    <property type="match status" value="1"/>
</dbReference>
<dbReference type="Pfam" id="PF13620">
    <property type="entry name" value="CarboxypepD_reg"/>
    <property type="match status" value="1"/>
</dbReference>
<accession>A0A1V9F4Z6</accession>
<dbReference type="STRING" id="354355.SAMN05660816_04476"/>
<keyword evidence="3" id="KW-0998">Cell outer membrane</keyword>
<dbReference type="SUPFAM" id="SSF49452">
    <property type="entry name" value="Starch-binding domain-like"/>
    <property type="match status" value="1"/>
</dbReference>
<dbReference type="Gene3D" id="2.60.40.1120">
    <property type="entry name" value="Carboxypeptidase-like, regulatory domain"/>
    <property type="match status" value="1"/>
</dbReference>
<proteinExistence type="predicted"/>
<evidence type="ECO:0000256" key="1">
    <source>
        <dbReference type="ARBA" id="ARBA00004442"/>
    </source>
</evidence>
<dbReference type="GO" id="GO:0009279">
    <property type="term" value="C:cell outer membrane"/>
    <property type="evidence" value="ECO:0007669"/>
    <property type="project" value="UniProtKB-SubCell"/>
</dbReference>
<keyword evidence="2" id="KW-0472">Membrane</keyword>
<dbReference type="InterPro" id="IPR037066">
    <property type="entry name" value="Plug_dom_sf"/>
</dbReference>
<evidence type="ECO:0000313" key="5">
    <source>
        <dbReference type="EMBL" id="OQP53438.1"/>
    </source>
</evidence>
<dbReference type="InterPro" id="IPR041700">
    <property type="entry name" value="OMP_b-brl_3"/>
</dbReference>
<dbReference type="OrthoDB" id="905812at2"/>
<organism evidence="5 6">
    <name type="scientific">Niastella yeongjuensis</name>
    <dbReference type="NCBI Taxonomy" id="354355"/>
    <lineage>
        <taxon>Bacteria</taxon>
        <taxon>Pseudomonadati</taxon>
        <taxon>Bacteroidota</taxon>
        <taxon>Chitinophagia</taxon>
        <taxon>Chitinophagales</taxon>
        <taxon>Chitinophagaceae</taxon>
        <taxon>Niastella</taxon>
    </lineage>
</organism>
<name>A0A1V9F4Z6_9BACT</name>
<dbReference type="PANTHER" id="PTHR40980:SF4">
    <property type="entry name" value="TONB-DEPENDENT RECEPTOR-LIKE BETA-BARREL DOMAIN-CONTAINING PROTEIN"/>
    <property type="match status" value="1"/>
</dbReference>
<reference evidence="6" key="1">
    <citation type="submission" date="2016-04" db="EMBL/GenBank/DDBJ databases">
        <authorList>
            <person name="Chen L."/>
            <person name="Zhuang W."/>
            <person name="Wang G."/>
        </authorList>
    </citation>
    <scope>NUCLEOTIDE SEQUENCE [LARGE SCALE GENOMIC DNA]</scope>
    <source>
        <strain evidence="6">17621</strain>
    </source>
</reference>
<dbReference type="SUPFAM" id="SSF56935">
    <property type="entry name" value="Porins"/>
    <property type="match status" value="1"/>
</dbReference>
<dbReference type="EMBL" id="LVXG01000006">
    <property type="protein sequence ID" value="OQP53438.1"/>
    <property type="molecule type" value="Genomic_DNA"/>
</dbReference>
<comment type="caution">
    <text evidence="5">The sequence shown here is derived from an EMBL/GenBank/DDBJ whole genome shotgun (WGS) entry which is preliminary data.</text>
</comment>
<evidence type="ECO:0000256" key="3">
    <source>
        <dbReference type="ARBA" id="ARBA00023237"/>
    </source>
</evidence>
<feature type="domain" description="Outer membrane protein beta-barrel" evidence="4">
    <location>
        <begin position="381"/>
        <end position="760"/>
    </location>
</feature>
<dbReference type="Pfam" id="PF14905">
    <property type="entry name" value="OMP_b-brl_3"/>
    <property type="match status" value="1"/>
</dbReference>
<keyword evidence="6" id="KW-1185">Reference proteome</keyword>
<evidence type="ECO:0000313" key="6">
    <source>
        <dbReference type="Proteomes" id="UP000192610"/>
    </source>
</evidence>
<dbReference type="Gene3D" id="2.40.170.20">
    <property type="entry name" value="TonB-dependent receptor, beta-barrel domain"/>
    <property type="match status" value="1"/>
</dbReference>
<dbReference type="InterPro" id="IPR036942">
    <property type="entry name" value="Beta-barrel_TonB_sf"/>
</dbReference>
<comment type="subcellular location">
    <subcellularLocation>
        <location evidence="1">Cell outer membrane</location>
    </subcellularLocation>
</comment>
<protein>
    <recommendedName>
        <fullName evidence="4">Outer membrane protein beta-barrel domain-containing protein</fullName>
    </recommendedName>
</protein>
<dbReference type="GO" id="GO:0030246">
    <property type="term" value="F:carbohydrate binding"/>
    <property type="evidence" value="ECO:0007669"/>
    <property type="project" value="InterPro"/>
</dbReference>
<sequence length="820" mass="90899">MKIVLLPLWLLFAPAIWGQVTGKLTTVSGQPIAFANVLLLKVADTSLAKATLTDDKGSFQLDNLLPGMYRLRLSSVGFHTWESAPFEWSSAQPGRDFGTQVLRENARELGQVIVRAEKPLLQQQVFGTVVNVESSVLTKGSTALQLLERSPGVVIDYRNNGIALNGKTGVVVMINGKVMRMPMEQVVTLLNGMSADNIEKIELMTTPPAKYEASGSAGMINIVLKENRKAGTNGSVSFTAGYGWGEKANGNLNLSHNEKTLAVHGTYTYSRDRSYNHLFGAGTQDFPVLGGEMHGLFWNTRKPTQNNHDASVGVDWPINPRTTIGGGIQYSSLHISAASFNRREMTIMPDSLLLFTGNINLRNRWQSIVNSIYIERTIGAGNQLSMEVDYIHYKNGNPTNVHSIFIDEHGNLAGTNNDTLFSPNQKGFANTIIQVGMAKADYQKQVSKKTKLETGIKGSLTRNGSVSGIESLVGNTWVTRPETTNDLVMKECIGAAYASVNMQLSPTASLTVGARYEYSHTLIDNHIPGEKPIDRRLGTLFPNLLLQGRFSENSTWQVSYTRRISRPSYNDLSSFVAYNDPMSVFTGNPLLKPCITNNLKLGYSYKRFSFSLLVSRDDRPIARYQLTSSPSGDLMYLSPQNLDFQNNGTLQASLPWKVTRWWSMSYTMLGSWRHFRATYPKIPAEKKYVAYSANFTQSFTLPRLFTMEISGWFNSSSYDGTVKVNSFGAVNAGIRKDLNNNKGTFQLSISDVFSTIKYRSFYGKLSEDAFNGKSEVTYNPESGHSPIIKLTYSRSFGTAATRARKQGAGTLDEQDRIRKN</sequence>
<dbReference type="PANTHER" id="PTHR40980">
    <property type="entry name" value="PLUG DOMAIN-CONTAINING PROTEIN"/>
    <property type="match status" value="1"/>
</dbReference>
<dbReference type="Proteomes" id="UP000192610">
    <property type="component" value="Unassembled WGS sequence"/>
</dbReference>